<evidence type="ECO:0000256" key="7">
    <source>
        <dbReference type="HAMAP-Rule" id="MF_00201"/>
    </source>
</evidence>
<dbReference type="PATRIC" id="fig|701521.8.peg.896"/>
<comment type="similarity">
    <text evidence="1 7">Belongs to the RecO family.</text>
</comment>
<accession>G8PD82</accession>
<comment type="function">
    <text evidence="7">Involved in DNA repair and RecF pathway recombination.</text>
</comment>
<keyword evidence="4 7" id="KW-0233">DNA recombination</keyword>
<proteinExistence type="inferred from homology"/>
<dbReference type="GO" id="GO:0043590">
    <property type="term" value="C:bacterial nucleoid"/>
    <property type="evidence" value="ECO:0007669"/>
    <property type="project" value="TreeGrafter"/>
</dbReference>
<dbReference type="KEGG" id="pce:PECL_948"/>
<evidence type="ECO:0000313" key="9">
    <source>
        <dbReference type="EMBL" id="AEV95217.1"/>
    </source>
</evidence>
<dbReference type="InterPro" id="IPR012340">
    <property type="entry name" value="NA-bd_OB-fold"/>
</dbReference>
<gene>
    <name evidence="7 9" type="primary">recO</name>
    <name evidence="9" type="ordered locus">PECL_948</name>
</gene>
<dbReference type="GO" id="GO:0006310">
    <property type="term" value="P:DNA recombination"/>
    <property type="evidence" value="ECO:0007669"/>
    <property type="project" value="UniProtKB-UniRule"/>
</dbReference>
<evidence type="ECO:0000256" key="3">
    <source>
        <dbReference type="ARBA" id="ARBA00022763"/>
    </source>
</evidence>
<name>G8PD82_PEDCP</name>
<sequence length="251" mass="28948">MAGNADFTAIYMFSRDHRDNDQLVKLFTREYGKKMFFLKDAKKAGYRLAASVLPFSHGVYSGFIRETGLSYINAEKNVKQYENIFQDIELNAYATYILNLVDAAFEDNDAQPKWFDVVDRALTLIDNGIDFDIVTNLVQIQLISVFGVQFNWLNCVECGRNDLPLDFSEKFGGMLCSNHWKLDPHRWHLSAKTSQILALLNQTSIFNLNNVSVSQETKDQIWELLDSIYQNQVGIKLKSKSFIDQMKKWNV</sequence>
<evidence type="ECO:0000256" key="5">
    <source>
        <dbReference type="ARBA" id="ARBA00023204"/>
    </source>
</evidence>
<dbReference type="SUPFAM" id="SSF57863">
    <property type="entry name" value="ArfGap/RecO-like zinc finger"/>
    <property type="match status" value="1"/>
</dbReference>
<dbReference type="Gene3D" id="2.40.50.140">
    <property type="entry name" value="Nucleic acid-binding proteins"/>
    <property type="match status" value="1"/>
</dbReference>
<dbReference type="EMBL" id="CP003137">
    <property type="protein sequence ID" value="AEV95217.1"/>
    <property type="molecule type" value="Genomic_DNA"/>
</dbReference>
<dbReference type="HOGENOM" id="CLU_066632_4_0_9"/>
<dbReference type="GO" id="GO:0006302">
    <property type="term" value="P:double-strand break repair"/>
    <property type="evidence" value="ECO:0007669"/>
    <property type="project" value="TreeGrafter"/>
</dbReference>
<dbReference type="PANTHER" id="PTHR33991:SF1">
    <property type="entry name" value="DNA REPAIR PROTEIN RECO"/>
    <property type="match status" value="1"/>
</dbReference>
<organism evidence="9 10">
    <name type="scientific">Pediococcus claussenii (strain ATCC BAA-344 / DSM 14800 / JCM 18046 / KCTC 3811 / LMG 21948 / P06)</name>
    <dbReference type="NCBI Taxonomy" id="701521"/>
    <lineage>
        <taxon>Bacteria</taxon>
        <taxon>Bacillati</taxon>
        <taxon>Bacillota</taxon>
        <taxon>Bacilli</taxon>
        <taxon>Lactobacillales</taxon>
        <taxon>Lactobacillaceae</taxon>
        <taxon>Pediococcus</taxon>
    </lineage>
</organism>
<dbReference type="RefSeq" id="WP_014215414.1">
    <property type="nucleotide sequence ID" value="NC_016605.1"/>
</dbReference>
<keyword evidence="10" id="KW-1185">Reference proteome</keyword>
<evidence type="ECO:0000256" key="1">
    <source>
        <dbReference type="ARBA" id="ARBA00007452"/>
    </source>
</evidence>
<dbReference type="HAMAP" id="MF_00201">
    <property type="entry name" value="RecO"/>
    <property type="match status" value="1"/>
</dbReference>
<dbReference type="Pfam" id="PF02565">
    <property type="entry name" value="RecO_C"/>
    <property type="match status" value="1"/>
</dbReference>
<dbReference type="NCBIfam" id="TIGR00613">
    <property type="entry name" value="reco"/>
    <property type="match status" value="1"/>
</dbReference>
<dbReference type="AlphaFoldDB" id="G8PD82"/>
<dbReference type="InterPro" id="IPR042242">
    <property type="entry name" value="RecO_C"/>
</dbReference>
<feature type="domain" description="DNA replication/recombination mediator RecO N-terminal" evidence="8">
    <location>
        <begin position="6"/>
        <end position="76"/>
    </location>
</feature>
<dbReference type="PANTHER" id="PTHR33991">
    <property type="entry name" value="DNA REPAIR PROTEIN RECO"/>
    <property type="match status" value="1"/>
</dbReference>
<dbReference type="InterPro" id="IPR003717">
    <property type="entry name" value="RecO"/>
</dbReference>
<evidence type="ECO:0000256" key="4">
    <source>
        <dbReference type="ARBA" id="ARBA00023172"/>
    </source>
</evidence>
<evidence type="ECO:0000256" key="6">
    <source>
        <dbReference type="ARBA" id="ARBA00033409"/>
    </source>
</evidence>
<dbReference type="STRING" id="701521.PECL_948"/>
<dbReference type="eggNOG" id="COG1381">
    <property type="taxonomic scope" value="Bacteria"/>
</dbReference>
<dbReference type="Proteomes" id="UP000005444">
    <property type="component" value="Chromosome"/>
</dbReference>
<protein>
    <recommendedName>
        <fullName evidence="2 7">DNA repair protein RecO</fullName>
    </recommendedName>
    <alternativeName>
        <fullName evidence="6 7">Recombination protein O</fullName>
    </alternativeName>
</protein>
<reference evidence="9 10" key="1">
    <citation type="journal article" date="2012" name="J. Bacteriol.">
        <title>Complete Genome Sequence of the Beer Spoilage Organism Pediococcus claussenii ATCC BAA-344T.</title>
        <authorList>
            <person name="Pittet V."/>
            <person name="Abegunde T."/>
            <person name="Marfleet T."/>
            <person name="Haakensen M."/>
            <person name="Morrow K."/>
            <person name="Jayaprakash T."/>
            <person name="Schroeder K."/>
            <person name="Trost B."/>
            <person name="Byrns S."/>
            <person name="Bergsveinson J."/>
            <person name="Kusalik A."/>
            <person name="Ziola B."/>
        </authorList>
    </citation>
    <scope>NUCLEOTIDE SEQUENCE [LARGE SCALE GENOMIC DNA]</scope>
    <source>
        <strain evidence="9 10">ATCC BAA-344</strain>
    </source>
</reference>
<evidence type="ECO:0000259" key="8">
    <source>
        <dbReference type="Pfam" id="PF11967"/>
    </source>
</evidence>
<dbReference type="Pfam" id="PF11967">
    <property type="entry name" value="RecO_N"/>
    <property type="match status" value="1"/>
</dbReference>
<dbReference type="InterPro" id="IPR037278">
    <property type="entry name" value="ARFGAP/RecO"/>
</dbReference>
<dbReference type="Gene3D" id="1.20.1440.120">
    <property type="entry name" value="Recombination protein O, C-terminal domain"/>
    <property type="match status" value="1"/>
</dbReference>
<evidence type="ECO:0000313" key="10">
    <source>
        <dbReference type="Proteomes" id="UP000005444"/>
    </source>
</evidence>
<evidence type="ECO:0000256" key="2">
    <source>
        <dbReference type="ARBA" id="ARBA00021310"/>
    </source>
</evidence>
<keyword evidence="3 7" id="KW-0227">DNA damage</keyword>
<dbReference type="InterPro" id="IPR022572">
    <property type="entry name" value="DNA_rep/recomb_RecO_N"/>
</dbReference>
<dbReference type="SUPFAM" id="SSF50249">
    <property type="entry name" value="Nucleic acid-binding proteins"/>
    <property type="match status" value="1"/>
</dbReference>
<keyword evidence="5 7" id="KW-0234">DNA repair</keyword>